<sequence>MWKYRTCLYSHKRKKQPRYWVITCRCCKEKWIVKSNPVGEIDRHCNNGWGLNQNHKEPYITHEKWISPKTDELGFFFTF</sequence>
<dbReference type="EMBL" id="LBWB01000016">
    <property type="protein sequence ID" value="KKR00131.1"/>
    <property type="molecule type" value="Genomic_DNA"/>
</dbReference>
<organism evidence="1 2">
    <name type="scientific">Candidatus Woesebacteria bacterium GW2011_GWB1_39_12</name>
    <dbReference type="NCBI Taxonomy" id="1618574"/>
    <lineage>
        <taxon>Bacteria</taxon>
        <taxon>Candidatus Woeseibacteriota</taxon>
    </lineage>
</organism>
<gene>
    <name evidence="1" type="ORF">UT24_C0016G0020</name>
</gene>
<dbReference type="STRING" id="1618574.UT24_C0016G0020"/>
<comment type="caution">
    <text evidence="1">The sequence shown here is derived from an EMBL/GenBank/DDBJ whole genome shotgun (WGS) entry which is preliminary data.</text>
</comment>
<proteinExistence type="predicted"/>
<dbReference type="AlphaFoldDB" id="A0A0G0MIG5"/>
<evidence type="ECO:0000313" key="2">
    <source>
        <dbReference type="Proteomes" id="UP000033881"/>
    </source>
</evidence>
<accession>A0A0G0MIG5</accession>
<dbReference type="Proteomes" id="UP000033881">
    <property type="component" value="Unassembled WGS sequence"/>
</dbReference>
<evidence type="ECO:0000313" key="1">
    <source>
        <dbReference type="EMBL" id="KKR00131.1"/>
    </source>
</evidence>
<reference evidence="1 2" key="1">
    <citation type="journal article" date="2015" name="Nature">
        <title>rRNA introns, odd ribosomes, and small enigmatic genomes across a large radiation of phyla.</title>
        <authorList>
            <person name="Brown C.T."/>
            <person name="Hug L.A."/>
            <person name="Thomas B.C."/>
            <person name="Sharon I."/>
            <person name="Castelle C.J."/>
            <person name="Singh A."/>
            <person name="Wilkins M.J."/>
            <person name="Williams K.H."/>
            <person name="Banfield J.F."/>
        </authorList>
    </citation>
    <scope>NUCLEOTIDE SEQUENCE [LARGE SCALE GENOMIC DNA]</scope>
</reference>
<name>A0A0G0MIG5_9BACT</name>
<protein>
    <submittedName>
        <fullName evidence="1">Uncharacterized protein</fullName>
    </submittedName>
</protein>